<reference evidence="1" key="2">
    <citation type="journal article" date="2015" name="Data Brief">
        <title>Shoot transcriptome of the giant reed, Arundo donax.</title>
        <authorList>
            <person name="Barrero R.A."/>
            <person name="Guerrero F.D."/>
            <person name="Moolhuijzen P."/>
            <person name="Goolsby J.A."/>
            <person name="Tidwell J."/>
            <person name="Bellgard S.E."/>
            <person name="Bellgard M.I."/>
        </authorList>
    </citation>
    <scope>NUCLEOTIDE SEQUENCE</scope>
    <source>
        <tissue evidence="1">Shoot tissue taken approximately 20 cm above the soil surface</tissue>
    </source>
</reference>
<name>A0A0A9B4M1_ARUDO</name>
<reference evidence="1" key="1">
    <citation type="submission" date="2014-09" db="EMBL/GenBank/DDBJ databases">
        <authorList>
            <person name="Magalhaes I.L.F."/>
            <person name="Oliveira U."/>
            <person name="Santos F.R."/>
            <person name="Vidigal T.H.D.A."/>
            <person name="Brescovit A.D."/>
            <person name="Santos A.J."/>
        </authorList>
    </citation>
    <scope>NUCLEOTIDE SEQUENCE</scope>
    <source>
        <tissue evidence="1">Shoot tissue taken approximately 20 cm above the soil surface</tissue>
    </source>
</reference>
<dbReference type="EMBL" id="GBRH01243623">
    <property type="protein sequence ID" value="JAD54272.1"/>
    <property type="molecule type" value="Transcribed_RNA"/>
</dbReference>
<accession>A0A0A9B4M1</accession>
<protein>
    <submittedName>
        <fullName evidence="1">Uncharacterized protein</fullName>
    </submittedName>
</protein>
<evidence type="ECO:0000313" key="1">
    <source>
        <dbReference type="EMBL" id="JAD54272.1"/>
    </source>
</evidence>
<organism evidence="1">
    <name type="scientific">Arundo donax</name>
    <name type="common">Giant reed</name>
    <name type="synonym">Donax arundinaceus</name>
    <dbReference type="NCBI Taxonomy" id="35708"/>
    <lineage>
        <taxon>Eukaryota</taxon>
        <taxon>Viridiplantae</taxon>
        <taxon>Streptophyta</taxon>
        <taxon>Embryophyta</taxon>
        <taxon>Tracheophyta</taxon>
        <taxon>Spermatophyta</taxon>
        <taxon>Magnoliopsida</taxon>
        <taxon>Liliopsida</taxon>
        <taxon>Poales</taxon>
        <taxon>Poaceae</taxon>
        <taxon>PACMAD clade</taxon>
        <taxon>Arundinoideae</taxon>
        <taxon>Arundineae</taxon>
        <taxon>Arundo</taxon>
    </lineage>
</organism>
<dbReference type="AlphaFoldDB" id="A0A0A9B4M1"/>
<proteinExistence type="predicted"/>
<sequence>MIHSSSAFSRKRGGFGRVYYVQN</sequence>